<evidence type="ECO:0000256" key="9">
    <source>
        <dbReference type="ARBA" id="ARBA00023136"/>
    </source>
</evidence>
<evidence type="ECO:0000256" key="5">
    <source>
        <dbReference type="ARBA" id="ARBA00022475"/>
    </source>
</evidence>
<dbReference type="InterPro" id="IPR052570">
    <property type="entry name" value="FliJ"/>
</dbReference>
<dbReference type="Gene3D" id="1.10.287.1700">
    <property type="match status" value="1"/>
</dbReference>
<reference evidence="11" key="1">
    <citation type="submission" date="2022-11" db="EMBL/GenBank/DDBJ databases">
        <title>The whole genome sequencing of pests is an important tool to study the evolution of the plant-insect interaction and insecticide resistance.</title>
        <authorList>
            <person name="Kananovich Y."/>
        </authorList>
    </citation>
    <scope>NUCLEOTIDE SEQUENCE</scope>
    <source>
        <strain evidence="11">BSU_Mac_2017</strain>
    </source>
</reference>
<dbReference type="InterPro" id="IPR053716">
    <property type="entry name" value="Flag_assembly_chemotaxis_eff"/>
</dbReference>
<dbReference type="PRINTS" id="PR01004">
    <property type="entry name" value="FLGFLIJ"/>
</dbReference>
<gene>
    <name evidence="11" type="ORF">OW721_00385</name>
</gene>
<sequence>MKYKKFSFSLLEEIEKKKIEKETINIKNLNLKNKKNNEQLKLLIDYQKEYLNKIHKKMMSGIDICQWQNYNDFISILQKIIKENINTIKKNEKIVKESLKLWSKNQIKLKVWQHLNTINQKKTLKIKKIQEEIINETFCQLHFLKTGYLL</sequence>
<evidence type="ECO:0000256" key="4">
    <source>
        <dbReference type="ARBA" id="ARBA00022448"/>
    </source>
</evidence>
<accession>A0AAJ5TWV1</accession>
<evidence type="ECO:0000256" key="2">
    <source>
        <dbReference type="ARBA" id="ARBA00010004"/>
    </source>
</evidence>
<dbReference type="GO" id="GO:0003774">
    <property type="term" value="F:cytoskeletal motor activity"/>
    <property type="evidence" value="ECO:0007669"/>
    <property type="project" value="InterPro"/>
</dbReference>
<comment type="subcellular location">
    <subcellularLocation>
        <location evidence="1">Cell membrane</location>
        <topology evidence="1">Peripheral membrane protein</topology>
        <orientation evidence="1">Cytoplasmic side</orientation>
    </subcellularLocation>
</comment>
<dbReference type="GO" id="GO:0015031">
    <property type="term" value="P:protein transport"/>
    <property type="evidence" value="ECO:0007669"/>
    <property type="project" value="UniProtKB-KW"/>
</dbReference>
<keyword evidence="4" id="KW-0813">Transport</keyword>
<dbReference type="PANTHER" id="PTHR38786:SF1">
    <property type="entry name" value="FLAGELLAR FLIJ PROTEIN"/>
    <property type="match status" value="1"/>
</dbReference>
<dbReference type="GO" id="GO:0044781">
    <property type="term" value="P:bacterial-type flagellum organization"/>
    <property type="evidence" value="ECO:0007669"/>
    <property type="project" value="UniProtKB-KW"/>
</dbReference>
<name>A0AAJ5TWV1_9GAMM</name>
<evidence type="ECO:0000256" key="8">
    <source>
        <dbReference type="ARBA" id="ARBA00022927"/>
    </source>
</evidence>
<dbReference type="PANTHER" id="PTHR38786">
    <property type="entry name" value="FLAGELLAR FLIJ PROTEIN"/>
    <property type="match status" value="1"/>
</dbReference>
<dbReference type="GO" id="GO:0006935">
    <property type="term" value="P:chemotaxis"/>
    <property type="evidence" value="ECO:0007669"/>
    <property type="project" value="UniProtKB-KW"/>
</dbReference>
<evidence type="ECO:0000256" key="1">
    <source>
        <dbReference type="ARBA" id="ARBA00004413"/>
    </source>
</evidence>
<keyword evidence="5" id="KW-1003">Cell membrane</keyword>
<keyword evidence="11" id="KW-0969">Cilium</keyword>
<protein>
    <recommendedName>
        <fullName evidence="3">Flagellar FliJ protein</fullName>
    </recommendedName>
</protein>
<keyword evidence="8" id="KW-0653">Protein transport</keyword>
<dbReference type="GO" id="GO:0071973">
    <property type="term" value="P:bacterial-type flagellum-dependent cell motility"/>
    <property type="evidence" value="ECO:0007669"/>
    <property type="project" value="InterPro"/>
</dbReference>
<keyword evidence="7" id="KW-1005">Bacterial flagellum biogenesis</keyword>
<evidence type="ECO:0000313" key="11">
    <source>
        <dbReference type="EMBL" id="WAI11846.1"/>
    </source>
</evidence>
<organism evidence="11 12">
    <name type="scientific">Buchnera aphidicola</name>
    <name type="common">Macrosiphum albifrons</name>
    <dbReference type="NCBI Taxonomy" id="2994844"/>
    <lineage>
        <taxon>Bacteria</taxon>
        <taxon>Pseudomonadati</taxon>
        <taxon>Pseudomonadota</taxon>
        <taxon>Gammaproteobacteria</taxon>
        <taxon>Enterobacterales</taxon>
        <taxon>Erwiniaceae</taxon>
        <taxon>Buchnera</taxon>
    </lineage>
</organism>
<keyword evidence="6" id="KW-0145">Chemotaxis</keyword>
<dbReference type="InterPro" id="IPR012823">
    <property type="entry name" value="Flagell_FliJ"/>
</dbReference>
<keyword evidence="11" id="KW-0282">Flagellum</keyword>
<evidence type="ECO:0000313" key="12">
    <source>
        <dbReference type="Proteomes" id="UP001163094"/>
    </source>
</evidence>
<dbReference type="InterPro" id="IPR018006">
    <property type="entry name" value="Flag_FliJ_proteobac"/>
</dbReference>
<dbReference type="Pfam" id="PF02050">
    <property type="entry name" value="FliJ"/>
    <property type="match status" value="1"/>
</dbReference>
<dbReference type="Proteomes" id="UP001163094">
    <property type="component" value="Chromosome"/>
</dbReference>
<dbReference type="EMBL" id="CP113409">
    <property type="protein sequence ID" value="WAI11846.1"/>
    <property type="molecule type" value="Genomic_DNA"/>
</dbReference>
<evidence type="ECO:0000256" key="6">
    <source>
        <dbReference type="ARBA" id="ARBA00022500"/>
    </source>
</evidence>
<evidence type="ECO:0000256" key="3">
    <source>
        <dbReference type="ARBA" id="ARBA00020392"/>
    </source>
</evidence>
<keyword evidence="10" id="KW-1006">Bacterial flagellum protein export</keyword>
<keyword evidence="11" id="KW-0966">Cell projection</keyword>
<comment type="similarity">
    <text evidence="2">Belongs to the FliJ family.</text>
</comment>
<evidence type="ECO:0000256" key="7">
    <source>
        <dbReference type="ARBA" id="ARBA00022795"/>
    </source>
</evidence>
<evidence type="ECO:0000256" key="10">
    <source>
        <dbReference type="ARBA" id="ARBA00023225"/>
    </source>
</evidence>
<dbReference type="AlphaFoldDB" id="A0AAJ5TWV1"/>
<keyword evidence="9" id="KW-0472">Membrane</keyword>
<dbReference type="GO" id="GO:0009288">
    <property type="term" value="C:bacterial-type flagellum"/>
    <property type="evidence" value="ECO:0007669"/>
    <property type="project" value="InterPro"/>
</dbReference>
<proteinExistence type="inferred from homology"/>
<dbReference type="GO" id="GO:0005886">
    <property type="term" value="C:plasma membrane"/>
    <property type="evidence" value="ECO:0007669"/>
    <property type="project" value="UniProtKB-SubCell"/>
</dbReference>